<evidence type="ECO:0000256" key="3">
    <source>
        <dbReference type="PROSITE-ProRule" id="PRU00059"/>
    </source>
</evidence>
<reference evidence="5" key="1">
    <citation type="submission" date="2015-11" db="EMBL/GenBank/DDBJ databases">
        <title>De novo transcriptome assembly of four potential Pierce s Disease insect vectors from Arizona vineyards.</title>
        <authorList>
            <person name="Tassone E.E."/>
        </authorList>
    </citation>
    <scope>NUCLEOTIDE SEQUENCE</scope>
</reference>
<proteinExistence type="predicted"/>
<feature type="domain" description="CUB" evidence="4">
    <location>
        <begin position="231"/>
        <end position="316"/>
    </location>
</feature>
<keyword evidence="1" id="KW-0677">Repeat</keyword>
<dbReference type="Pfam" id="PF00431">
    <property type="entry name" value="CUB"/>
    <property type="match status" value="3"/>
</dbReference>
<sequence length="316" mass="35828">FSLEVSPDCKNDYIQVFDWRNGKWEQVGNNLCGRTAPPVINTSTNQFRVFFRTNPSTTSDGFKLSWSSECGGIMEVSGTGGTIISPNYPKPYFPNLVCNYTLLSSDKTIYGAFEEFNVEEALSEEKGRCRFDNVSLTTYRPRFSYPFFMTHLPWMSPPGRSIFDLPGRSRGFMQHRPWMEPSPYLVSNREVFCGSELPQPVFSYNKLELVFSSDGYLAPKGFLFKYSVAQCGGNITSPTSISDSSNTHLHSCIWFITAPPDKVVTIKIKRLNSYYFSCTKNYVKLYDGHNVTNDSSLIDTVCSLSRESRTRYKSSG</sequence>
<feature type="domain" description="CUB" evidence="4">
    <location>
        <begin position="1"/>
        <end position="69"/>
    </location>
</feature>
<dbReference type="CDD" id="cd00041">
    <property type="entry name" value="CUB"/>
    <property type="match status" value="3"/>
</dbReference>
<evidence type="ECO:0000259" key="4">
    <source>
        <dbReference type="PROSITE" id="PS01180"/>
    </source>
</evidence>
<dbReference type="InterPro" id="IPR000859">
    <property type="entry name" value="CUB_dom"/>
</dbReference>
<dbReference type="AlphaFoldDB" id="A0A1B6M6J8"/>
<dbReference type="SUPFAM" id="SSF49854">
    <property type="entry name" value="Spermadhesin, CUB domain"/>
    <property type="match status" value="3"/>
</dbReference>
<feature type="non-terminal residue" evidence="5">
    <location>
        <position position="1"/>
    </location>
</feature>
<name>A0A1B6M6J8_9HEMI</name>
<feature type="domain" description="CUB" evidence="4">
    <location>
        <begin position="70"/>
        <end position="229"/>
    </location>
</feature>
<accession>A0A1B6M6J8</accession>
<dbReference type="PANTHER" id="PTHR24251:SF37">
    <property type="entry name" value="CUB DOMAIN-CONTAINING PROTEIN"/>
    <property type="match status" value="1"/>
</dbReference>
<protein>
    <recommendedName>
        <fullName evidence="4">CUB domain-containing protein</fullName>
    </recommendedName>
</protein>
<evidence type="ECO:0000256" key="1">
    <source>
        <dbReference type="ARBA" id="ARBA00022737"/>
    </source>
</evidence>
<evidence type="ECO:0000313" key="5">
    <source>
        <dbReference type="EMBL" id="JAT31552.1"/>
    </source>
</evidence>
<dbReference type="PANTHER" id="PTHR24251">
    <property type="entry name" value="OVOCHYMASE-RELATED"/>
    <property type="match status" value="1"/>
</dbReference>
<dbReference type="EMBL" id="GEBQ01008425">
    <property type="protein sequence ID" value="JAT31552.1"/>
    <property type="molecule type" value="Transcribed_RNA"/>
</dbReference>
<feature type="non-terminal residue" evidence="5">
    <location>
        <position position="316"/>
    </location>
</feature>
<dbReference type="PROSITE" id="PS01180">
    <property type="entry name" value="CUB"/>
    <property type="match status" value="3"/>
</dbReference>
<gene>
    <name evidence="5" type="ORF">g.37180</name>
</gene>
<organism evidence="5">
    <name type="scientific">Graphocephala atropunctata</name>
    <dbReference type="NCBI Taxonomy" id="36148"/>
    <lineage>
        <taxon>Eukaryota</taxon>
        <taxon>Metazoa</taxon>
        <taxon>Ecdysozoa</taxon>
        <taxon>Arthropoda</taxon>
        <taxon>Hexapoda</taxon>
        <taxon>Insecta</taxon>
        <taxon>Pterygota</taxon>
        <taxon>Neoptera</taxon>
        <taxon>Paraneoptera</taxon>
        <taxon>Hemiptera</taxon>
        <taxon>Auchenorrhyncha</taxon>
        <taxon>Membracoidea</taxon>
        <taxon>Cicadellidae</taxon>
        <taxon>Cicadellinae</taxon>
        <taxon>Cicadellini</taxon>
        <taxon>Graphocephala</taxon>
    </lineage>
</organism>
<dbReference type="Gene3D" id="2.60.120.290">
    <property type="entry name" value="Spermadhesin, CUB domain"/>
    <property type="match status" value="3"/>
</dbReference>
<evidence type="ECO:0000256" key="2">
    <source>
        <dbReference type="ARBA" id="ARBA00023157"/>
    </source>
</evidence>
<keyword evidence="2" id="KW-1015">Disulfide bond</keyword>
<dbReference type="SMART" id="SM00042">
    <property type="entry name" value="CUB"/>
    <property type="match status" value="1"/>
</dbReference>
<dbReference type="InterPro" id="IPR035914">
    <property type="entry name" value="Sperma_CUB_dom_sf"/>
</dbReference>
<comment type="caution">
    <text evidence="3">Lacks conserved residue(s) required for the propagation of feature annotation.</text>
</comment>